<evidence type="ECO:0000256" key="3">
    <source>
        <dbReference type="ARBA" id="ARBA00022792"/>
    </source>
</evidence>
<dbReference type="GO" id="GO:0006123">
    <property type="term" value="P:mitochondrial electron transport, cytochrome c to oxygen"/>
    <property type="evidence" value="ECO:0007669"/>
    <property type="project" value="InterPro"/>
</dbReference>
<evidence type="ECO:0000313" key="7">
    <source>
        <dbReference type="Proteomes" id="UP000694925"/>
    </source>
</evidence>
<keyword evidence="5 6" id="KW-0472">Membrane</keyword>
<dbReference type="Pfam" id="PF02238">
    <property type="entry name" value="COX7a"/>
    <property type="match status" value="1"/>
</dbReference>
<evidence type="ECO:0000256" key="6">
    <source>
        <dbReference type="SAM" id="Phobius"/>
    </source>
</evidence>
<feature type="transmembrane region" description="Helical" evidence="6">
    <location>
        <begin position="90"/>
        <end position="109"/>
    </location>
</feature>
<dbReference type="KEGG" id="ccal:108624181"/>
<reference evidence="8" key="1">
    <citation type="submission" date="2025-08" db="UniProtKB">
        <authorList>
            <consortium name="RefSeq"/>
        </authorList>
    </citation>
    <scope>IDENTIFICATION</scope>
    <source>
        <tissue evidence="8">Whole body</tissue>
    </source>
</reference>
<dbReference type="InterPro" id="IPR039297">
    <property type="entry name" value="COX7a"/>
</dbReference>
<keyword evidence="6" id="KW-0812">Transmembrane</keyword>
<gene>
    <name evidence="8" type="primary">LOC108624181</name>
</gene>
<keyword evidence="3" id="KW-0999">Mitochondrion inner membrane</keyword>
<dbReference type="AlphaFoldDB" id="A0AAJ7IX89"/>
<keyword evidence="6" id="KW-1133">Transmembrane helix</keyword>
<keyword evidence="4" id="KW-0496">Mitochondrion</keyword>
<dbReference type="GeneID" id="108624181"/>
<name>A0AAJ7IX89_9HYME</name>
<dbReference type="Gene3D" id="4.10.91.10">
    <property type="entry name" value="Cytochrome c oxidase, subunit VIIa"/>
    <property type="match status" value="1"/>
</dbReference>
<dbReference type="InterPro" id="IPR036539">
    <property type="entry name" value="Cyt_c_oxidase_su7a_sf"/>
</dbReference>
<dbReference type="GO" id="GO:0045277">
    <property type="term" value="C:respiratory chain complex IV"/>
    <property type="evidence" value="ECO:0007669"/>
    <property type="project" value="InterPro"/>
</dbReference>
<proteinExistence type="inferred from homology"/>
<evidence type="ECO:0000256" key="5">
    <source>
        <dbReference type="ARBA" id="ARBA00023136"/>
    </source>
</evidence>
<dbReference type="GO" id="GO:0005743">
    <property type="term" value="C:mitochondrial inner membrane"/>
    <property type="evidence" value="ECO:0007669"/>
    <property type="project" value="UniProtKB-SubCell"/>
</dbReference>
<organism evidence="7 8">
    <name type="scientific">Ceratina calcarata</name>
    <dbReference type="NCBI Taxonomy" id="156304"/>
    <lineage>
        <taxon>Eukaryota</taxon>
        <taxon>Metazoa</taxon>
        <taxon>Ecdysozoa</taxon>
        <taxon>Arthropoda</taxon>
        <taxon>Hexapoda</taxon>
        <taxon>Insecta</taxon>
        <taxon>Pterygota</taxon>
        <taxon>Neoptera</taxon>
        <taxon>Endopterygota</taxon>
        <taxon>Hymenoptera</taxon>
        <taxon>Apocrita</taxon>
        <taxon>Aculeata</taxon>
        <taxon>Apoidea</taxon>
        <taxon>Anthophila</taxon>
        <taxon>Apidae</taxon>
        <taxon>Ceratina</taxon>
        <taxon>Zadontomerus</taxon>
    </lineage>
</organism>
<dbReference type="Proteomes" id="UP000694925">
    <property type="component" value="Unplaced"/>
</dbReference>
<comment type="similarity">
    <text evidence="2">Belongs to the cytochrome c oxidase VIIa family.</text>
</comment>
<sequence length="119" mass="13627">MSFHQFNPLTGRLRQSSQLQSLYPLSPRPLEKSEQIMMYDTNKTKPVTTPQQGAKRFASTVDATVAKFQKAYQVDPSKPTYLLRGKSDRLLLGINTAICVTSFVINMYYMNVLRKKFSQ</sequence>
<dbReference type="RefSeq" id="XP_017878785.1">
    <property type="nucleotide sequence ID" value="XM_018023296.2"/>
</dbReference>
<evidence type="ECO:0000256" key="4">
    <source>
        <dbReference type="ARBA" id="ARBA00023128"/>
    </source>
</evidence>
<protein>
    <submittedName>
        <fullName evidence="8">Uncharacterized protein LOC108624181</fullName>
    </submittedName>
</protein>
<comment type="subcellular location">
    <subcellularLocation>
        <location evidence="1">Mitochondrion inner membrane</location>
    </subcellularLocation>
</comment>
<accession>A0AAJ7IX89</accession>
<dbReference type="SUPFAM" id="SSF81419">
    <property type="entry name" value="Mitochondrial cytochrome c oxidase subunit VIIa"/>
    <property type="match status" value="1"/>
</dbReference>
<evidence type="ECO:0000256" key="1">
    <source>
        <dbReference type="ARBA" id="ARBA00004273"/>
    </source>
</evidence>
<keyword evidence="7" id="KW-1185">Reference proteome</keyword>
<evidence type="ECO:0000313" key="8">
    <source>
        <dbReference type="RefSeq" id="XP_017878785.1"/>
    </source>
</evidence>
<evidence type="ECO:0000256" key="2">
    <source>
        <dbReference type="ARBA" id="ARBA00009331"/>
    </source>
</evidence>